<comment type="caution">
    <text evidence="1">The sequence shown here is derived from an EMBL/GenBank/DDBJ whole genome shotgun (WGS) entry which is preliminary data.</text>
</comment>
<dbReference type="RefSeq" id="WP_097572463.1">
    <property type="nucleotide sequence ID" value="NZ_NWQG01000030.1"/>
</dbReference>
<gene>
    <name evidence="1" type="ORF">CN311_06225</name>
</gene>
<dbReference type="AlphaFoldDB" id="A0A2A6FJV1"/>
<accession>A0A2A6FJV1</accession>
<protein>
    <recommendedName>
        <fullName evidence="3">PIN domain-containing protein</fullName>
    </recommendedName>
</protein>
<organism evidence="1 2">
    <name type="scientific">Mesorhizobium sanjuanii</name>
    <dbReference type="NCBI Taxonomy" id="2037900"/>
    <lineage>
        <taxon>Bacteria</taxon>
        <taxon>Pseudomonadati</taxon>
        <taxon>Pseudomonadota</taxon>
        <taxon>Alphaproteobacteria</taxon>
        <taxon>Hyphomicrobiales</taxon>
        <taxon>Phyllobacteriaceae</taxon>
        <taxon>Mesorhizobium</taxon>
    </lineage>
</organism>
<sequence length="161" mass="17672">MLIVVADIEPVLELMKVGLAADLFRLEHEFCALDLCVDGIWLPSEAALFSGLGLRIEELDGAKVSEAVRIVREHRELAVRDAMAIVLAESRGASILSVNERIAKIERVGCPTVVSMAWIFDALEETVPLQRMLPALKLLVGKGNCGLSDADTRRRISKLDH</sequence>
<name>A0A2A6FJV1_9HYPH</name>
<reference evidence="1 2" key="1">
    <citation type="submission" date="2017-09" db="EMBL/GenBank/DDBJ databases">
        <title>Mesorhizobum sanjuanii sp. nov. isolated from nodules of Lotus tenuis in saline-alkaline lowlands of Flooding Pampa.</title>
        <authorList>
            <person name="Sannazzaro A.I."/>
            <person name="Torres Tejerizo G.A."/>
            <person name="Fontana F."/>
            <person name="Cumpa Velazquez L.M."/>
            <person name="Hansen L."/>
            <person name="Pistorio M."/>
            <person name="Estrella M.J."/>
        </authorList>
    </citation>
    <scope>NUCLEOTIDE SEQUENCE [LARGE SCALE GENOMIC DNA]</scope>
    <source>
        <strain evidence="1 2">BSA136</strain>
    </source>
</reference>
<dbReference type="Proteomes" id="UP000219182">
    <property type="component" value="Unassembled WGS sequence"/>
</dbReference>
<proteinExistence type="predicted"/>
<evidence type="ECO:0008006" key="3">
    <source>
        <dbReference type="Google" id="ProtNLM"/>
    </source>
</evidence>
<keyword evidence="2" id="KW-1185">Reference proteome</keyword>
<evidence type="ECO:0000313" key="1">
    <source>
        <dbReference type="EMBL" id="PDQ22012.1"/>
    </source>
</evidence>
<dbReference type="EMBL" id="NWQG01000030">
    <property type="protein sequence ID" value="PDQ22012.1"/>
    <property type="molecule type" value="Genomic_DNA"/>
</dbReference>
<evidence type="ECO:0000313" key="2">
    <source>
        <dbReference type="Proteomes" id="UP000219182"/>
    </source>
</evidence>